<gene>
    <name evidence="1" type="ORF">BOLC5T32458H</name>
</gene>
<evidence type="ECO:0000313" key="1">
    <source>
        <dbReference type="EMBL" id="VDD44911.1"/>
    </source>
</evidence>
<proteinExistence type="predicted"/>
<name>A0A3P6FC54_BRAOL</name>
<protein>
    <submittedName>
        <fullName evidence="1">Uncharacterized protein</fullName>
    </submittedName>
</protein>
<organism evidence="1">
    <name type="scientific">Brassica oleracea</name>
    <name type="common">Wild cabbage</name>
    <dbReference type="NCBI Taxonomy" id="3712"/>
    <lineage>
        <taxon>Eukaryota</taxon>
        <taxon>Viridiplantae</taxon>
        <taxon>Streptophyta</taxon>
        <taxon>Embryophyta</taxon>
        <taxon>Tracheophyta</taxon>
        <taxon>Spermatophyta</taxon>
        <taxon>Magnoliopsida</taxon>
        <taxon>eudicotyledons</taxon>
        <taxon>Gunneridae</taxon>
        <taxon>Pentapetalae</taxon>
        <taxon>rosids</taxon>
        <taxon>malvids</taxon>
        <taxon>Brassicales</taxon>
        <taxon>Brassicaceae</taxon>
        <taxon>Brassiceae</taxon>
        <taxon>Brassica</taxon>
    </lineage>
</organism>
<sequence length="106" mass="11749">MPRKWQKVNRVRGIFSVKEAEKDPISQKAMLQLTPPLMFTTNLNKGKGVVFNFDKASVSSQVSTLNPQAPKLMASAISADSLCRPVKLLLVGYQSYHQSCSQAPLR</sequence>
<dbReference type="AlphaFoldDB" id="A0A3P6FC54"/>
<reference evidence="1" key="1">
    <citation type="submission" date="2018-11" db="EMBL/GenBank/DDBJ databases">
        <authorList>
            <consortium name="Genoscope - CEA"/>
            <person name="William W."/>
        </authorList>
    </citation>
    <scope>NUCLEOTIDE SEQUENCE</scope>
</reference>
<dbReference type="EMBL" id="LR031877">
    <property type="protein sequence ID" value="VDD44911.1"/>
    <property type="molecule type" value="Genomic_DNA"/>
</dbReference>
<accession>A0A3P6FC54</accession>